<dbReference type="EMBL" id="JAZAVK010000032">
    <property type="protein sequence ID" value="KAK7429163.1"/>
    <property type="molecule type" value="Genomic_DNA"/>
</dbReference>
<organism evidence="2 3">
    <name type="scientific">Neonectria magnoliae</name>
    <dbReference type="NCBI Taxonomy" id="2732573"/>
    <lineage>
        <taxon>Eukaryota</taxon>
        <taxon>Fungi</taxon>
        <taxon>Dikarya</taxon>
        <taxon>Ascomycota</taxon>
        <taxon>Pezizomycotina</taxon>
        <taxon>Sordariomycetes</taxon>
        <taxon>Hypocreomycetidae</taxon>
        <taxon>Hypocreales</taxon>
        <taxon>Nectriaceae</taxon>
        <taxon>Neonectria</taxon>
    </lineage>
</organism>
<proteinExistence type="predicted"/>
<sequence length="298" mass="33411">MSSRSSHTSRSSRSPPTGPRLDVLENVRILEQSRENPYETPDIPPTSRTFRVAAFAFNLGLSMLECPRGRQALETTGTAVWRGSTVRERRDWIFQGGVSEMPQFVARFLTLCRYDPPNIIVSDRLTGEGLTQRVDWLNEVDGGLNGYTPKFAALFRLNKTVIDNAIIVAAGNDGEAWQKSLFLLGVAVAHELVHIFVGFIFGDGERVTPPVVDNPPRPGRSMRPGESGHFWEKLFLGHRVEAYYDPSDPLEAFQAGTLYAMIPGTSRAFTIKHDSIYNYVNMGMYLLHRRLLLLPGRT</sequence>
<dbReference type="Proteomes" id="UP001498421">
    <property type="component" value="Unassembled WGS sequence"/>
</dbReference>
<protein>
    <submittedName>
        <fullName evidence="2">Uncharacterized protein</fullName>
    </submittedName>
</protein>
<reference evidence="2 3" key="1">
    <citation type="journal article" date="2025" name="Microbiol. Resour. Announc.">
        <title>Draft genome sequences for Neonectria magnoliae and Neonectria punicea, canker pathogens of Liriodendron tulipifera and Acer saccharum in West Virginia.</title>
        <authorList>
            <person name="Petronek H.M."/>
            <person name="Kasson M.T."/>
            <person name="Metheny A.M."/>
            <person name="Stauder C.M."/>
            <person name="Lovett B."/>
            <person name="Lynch S.C."/>
            <person name="Garnas J.R."/>
            <person name="Kasson L.R."/>
            <person name="Stajich J.E."/>
        </authorList>
    </citation>
    <scope>NUCLEOTIDE SEQUENCE [LARGE SCALE GENOMIC DNA]</scope>
    <source>
        <strain evidence="2 3">NRRL 64651</strain>
    </source>
</reference>
<name>A0ABR1I6G3_9HYPO</name>
<evidence type="ECO:0000313" key="2">
    <source>
        <dbReference type="EMBL" id="KAK7429163.1"/>
    </source>
</evidence>
<accession>A0ABR1I6G3</accession>
<gene>
    <name evidence="2" type="ORF">QQZ08_004378</name>
</gene>
<evidence type="ECO:0000313" key="3">
    <source>
        <dbReference type="Proteomes" id="UP001498421"/>
    </source>
</evidence>
<comment type="caution">
    <text evidence="2">The sequence shown here is derived from an EMBL/GenBank/DDBJ whole genome shotgun (WGS) entry which is preliminary data.</text>
</comment>
<evidence type="ECO:0000256" key="1">
    <source>
        <dbReference type="SAM" id="MobiDB-lite"/>
    </source>
</evidence>
<feature type="compositionally biased region" description="Low complexity" evidence="1">
    <location>
        <begin position="1"/>
        <end position="14"/>
    </location>
</feature>
<keyword evidence="3" id="KW-1185">Reference proteome</keyword>
<feature type="region of interest" description="Disordered" evidence="1">
    <location>
        <begin position="1"/>
        <end position="23"/>
    </location>
</feature>